<evidence type="ECO:0000313" key="1">
    <source>
        <dbReference type="EMBL" id="KAI8559844.1"/>
    </source>
</evidence>
<comment type="caution">
    <text evidence="1">The sequence shown here is derived from an EMBL/GenBank/DDBJ whole genome shotgun (WGS) entry which is preliminary data.</text>
</comment>
<proteinExistence type="predicted"/>
<keyword evidence="2" id="KW-1185">Reference proteome</keyword>
<gene>
    <name evidence="1" type="ORF">RHMOL_Rhmol04G0206600</name>
</gene>
<reference evidence="1" key="1">
    <citation type="submission" date="2022-02" db="EMBL/GenBank/DDBJ databases">
        <title>Plant Genome Project.</title>
        <authorList>
            <person name="Zhang R.-G."/>
        </authorList>
    </citation>
    <scope>NUCLEOTIDE SEQUENCE</scope>
    <source>
        <strain evidence="1">AT1</strain>
    </source>
</reference>
<organism evidence="1 2">
    <name type="scientific">Rhododendron molle</name>
    <name type="common">Chinese azalea</name>
    <name type="synonym">Azalea mollis</name>
    <dbReference type="NCBI Taxonomy" id="49168"/>
    <lineage>
        <taxon>Eukaryota</taxon>
        <taxon>Viridiplantae</taxon>
        <taxon>Streptophyta</taxon>
        <taxon>Embryophyta</taxon>
        <taxon>Tracheophyta</taxon>
        <taxon>Spermatophyta</taxon>
        <taxon>Magnoliopsida</taxon>
        <taxon>eudicotyledons</taxon>
        <taxon>Gunneridae</taxon>
        <taxon>Pentapetalae</taxon>
        <taxon>asterids</taxon>
        <taxon>Ericales</taxon>
        <taxon>Ericaceae</taxon>
        <taxon>Ericoideae</taxon>
        <taxon>Rhodoreae</taxon>
        <taxon>Rhododendron</taxon>
    </lineage>
</organism>
<accession>A0ACC0P3R6</accession>
<protein>
    <submittedName>
        <fullName evidence="1">Uncharacterized protein</fullName>
    </submittedName>
</protein>
<name>A0ACC0P3R6_RHOML</name>
<dbReference type="EMBL" id="CM046391">
    <property type="protein sequence ID" value="KAI8559844.1"/>
    <property type="molecule type" value="Genomic_DNA"/>
</dbReference>
<dbReference type="Proteomes" id="UP001062846">
    <property type="component" value="Chromosome 4"/>
</dbReference>
<sequence length="121" mass="13804">MLSTITIFQWNGVLPFGQTLQMPCIVIQGHIGGRSYVQNEVLCRFVFPERPGALVKFLDAFSPQWNITLFHYRGQGETGANVLVGIQVAQTEMDEFRFRANNLGYDYVIETDNEAFRLLVQ</sequence>
<evidence type="ECO:0000313" key="2">
    <source>
        <dbReference type="Proteomes" id="UP001062846"/>
    </source>
</evidence>